<dbReference type="Gene3D" id="1.25.40.20">
    <property type="entry name" value="Ankyrin repeat-containing domain"/>
    <property type="match status" value="1"/>
</dbReference>
<protein>
    <recommendedName>
        <fullName evidence="2">PGG domain-containing protein</fullName>
    </recommendedName>
</protein>
<dbReference type="AlphaFoldDB" id="A0A438JZ80"/>
<evidence type="ECO:0000256" key="1">
    <source>
        <dbReference type="SAM" id="Phobius"/>
    </source>
</evidence>
<evidence type="ECO:0000259" key="2">
    <source>
        <dbReference type="Pfam" id="PF13962"/>
    </source>
</evidence>
<dbReference type="InterPro" id="IPR036770">
    <property type="entry name" value="Ankyrin_rpt-contain_sf"/>
</dbReference>
<dbReference type="Proteomes" id="UP000288805">
    <property type="component" value="Unassembled WGS sequence"/>
</dbReference>
<proteinExistence type="predicted"/>
<dbReference type="EMBL" id="QGNW01000022">
    <property type="protein sequence ID" value="RVX14256.1"/>
    <property type="molecule type" value="Genomic_DNA"/>
</dbReference>
<feature type="transmembrane region" description="Helical" evidence="1">
    <location>
        <begin position="265"/>
        <end position="283"/>
    </location>
</feature>
<dbReference type="SUPFAM" id="SSF48403">
    <property type="entry name" value="Ankyrin repeat"/>
    <property type="match status" value="1"/>
</dbReference>
<keyword evidence="1" id="KW-0812">Transmembrane</keyword>
<gene>
    <name evidence="3" type="ORF">CK203_011293</name>
</gene>
<name>A0A438JZ80_VITVI</name>
<dbReference type="InterPro" id="IPR026961">
    <property type="entry name" value="PGG_dom"/>
</dbReference>
<evidence type="ECO:0000313" key="3">
    <source>
        <dbReference type="EMBL" id="RVX14256.1"/>
    </source>
</evidence>
<keyword evidence="1" id="KW-0472">Membrane</keyword>
<accession>A0A438JZ80</accession>
<feature type="transmembrane region" description="Helical" evidence="1">
    <location>
        <begin position="238"/>
        <end position="259"/>
    </location>
</feature>
<organism evidence="3 4">
    <name type="scientific">Vitis vinifera</name>
    <name type="common">Grape</name>
    <dbReference type="NCBI Taxonomy" id="29760"/>
    <lineage>
        <taxon>Eukaryota</taxon>
        <taxon>Viridiplantae</taxon>
        <taxon>Streptophyta</taxon>
        <taxon>Embryophyta</taxon>
        <taxon>Tracheophyta</taxon>
        <taxon>Spermatophyta</taxon>
        <taxon>Magnoliopsida</taxon>
        <taxon>eudicotyledons</taxon>
        <taxon>Gunneridae</taxon>
        <taxon>Pentapetalae</taxon>
        <taxon>rosids</taxon>
        <taxon>Vitales</taxon>
        <taxon>Vitaceae</taxon>
        <taxon>Viteae</taxon>
        <taxon>Vitis</taxon>
    </lineage>
</organism>
<dbReference type="Pfam" id="PF13962">
    <property type="entry name" value="PGG"/>
    <property type="match status" value="1"/>
</dbReference>
<feature type="domain" description="PGG" evidence="2">
    <location>
        <begin position="178"/>
        <end position="255"/>
    </location>
</feature>
<evidence type="ECO:0000313" key="4">
    <source>
        <dbReference type="Proteomes" id="UP000288805"/>
    </source>
</evidence>
<sequence length="284" mass="31650">MNNRAIEVLKVLRDEVSTLKDQQLVKAGVHSAIFVAVENGLIEFVVEIIKSHPLLLWVRNANGESIIKAAVVHRQEKIFNLIHGMGGQKTRLVGGRDKFGNNILHLAARLATASQLDRVAGAALQMQRELQCLRSGLINEVERIVNPKYLEEKNDDGKVPRTLFTEEHKHLVKEGEKWMKDTAAACIPVFYRHKAFMGFIISDTLTLYSATTAVLMFLYILTSRYAEGRFLEILPKRLIIGLASLFFSIASAFGATLYLTLSHGLEWVAIPLSLLAAVPVSLYA</sequence>
<comment type="caution">
    <text evidence="3">The sequence shown here is derived from an EMBL/GenBank/DDBJ whole genome shotgun (WGS) entry which is preliminary data.</text>
</comment>
<reference evidence="3 4" key="1">
    <citation type="journal article" date="2018" name="PLoS Genet.">
        <title>Population sequencing reveals clonal diversity and ancestral inbreeding in the grapevine cultivar Chardonnay.</title>
        <authorList>
            <person name="Roach M.J."/>
            <person name="Johnson D.L."/>
            <person name="Bohlmann J."/>
            <person name="van Vuuren H.J."/>
            <person name="Jones S.J."/>
            <person name="Pretorius I.S."/>
            <person name="Schmidt S.A."/>
            <person name="Borneman A.R."/>
        </authorList>
    </citation>
    <scope>NUCLEOTIDE SEQUENCE [LARGE SCALE GENOMIC DNA]</scope>
    <source>
        <strain evidence="4">cv. Chardonnay</strain>
        <tissue evidence="3">Leaf</tissue>
    </source>
</reference>
<feature type="transmembrane region" description="Helical" evidence="1">
    <location>
        <begin position="205"/>
        <end position="226"/>
    </location>
</feature>
<dbReference type="PANTHER" id="PTHR24177:SF365">
    <property type="entry name" value="ANKYRIN REPEAT-CONTAINING PROTEIN NPR4-LIKE ISOFORM X1"/>
    <property type="match status" value="1"/>
</dbReference>
<keyword evidence="1" id="KW-1133">Transmembrane helix</keyword>
<dbReference type="PANTHER" id="PTHR24177">
    <property type="entry name" value="CASKIN"/>
    <property type="match status" value="1"/>
</dbReference>